<reference evidence="3" key="2">
    <citation type="submission" date="2020-08" db="EMBL/GenBank/DDBJ databases">
        <authorList>
            <person name="Lai Q."/>
        </authorList>
    </citation>
    <scope>NUCLEOTIDE SEQUENCE</scope>
    <source>
        <strain evidence="3">S27-2</strain>
    </source>
</reference>
<reference evidence="3" key="1">
    <citation type="journal article" date="2018" name="Int. J. Syst. Evol. Microbiol.">
        <title>Neptunicella marina gen. nov., sp. nov., isolated from surface seawater.</title>
        <authorList>
            <person name="Liu X."/>
            <person name="Lai Q."/>
            <person name="Du Y."/>
            <person name="Zhang X."/>
            <person name="Liu Z."/>
            <person name="Sun F."/>
            <person name="Shao Z."/>
        </authorList>
    </citation>
    <scope>NUCLEOTIDE SEQUENCE</scope>
    <source>
        <strain evidence="3">S27-2</strain>
    </source>
</reference>
<accession>A0A8J6IWA6</accession>
<feature type="region of interest" description="Disordered" evidence="1">
    <location>
        <begin position="1"/>
        <end position="20"/>
    </location>
</feature>
<dbReference type="InterPro" id="IPR010657">
    <property type="entry name" value="ImpA_N"/>
</dbReference>
<feature type="domain" description="ImpA N-terminal" evidence="2">
    <location>
        <begin position="11"/>
        <end position="123"/>
    </location>
</feature>
<evidence type="ECO:0000256" key="1">
    <source>
        <dbReference type="SAM" id="MobiDB-lite"/>
    </source>
</evidence>
<dbReference type="Pfam" id="PF06812">
    <property type="entry name" value="ImpA_N"/>
    <property type="match status" value="1"/>
</dbReference>
<comment type="caution">
    <text evidence="3">The sequence shown here is derived from an EMBL/GenBank/DDBJ whole genome shotgun (WGS) entry which is preliminary data.</text>
</comment>
<evidence type="ECO:0000313" key="3">
    <source>
        <dbReference type="EMBL" id="MBC3766683.1"/>
    </source>
</evidence>
<proteinExistence type="predicted"/>
<organism evidence="3 4">
    <name type="scientific">Neptunicella marina</name>
    <dbReference type="NCBI Taxonomy" id="2125989"/>
    <lineage>
        <taxon>Bacteria</taxon>
        <taxon>Pseudomonadati</taxon>
        <taxon>Pseudomonadota</taxon>
        <taxon>Gammaproteobacteria</taxon>
        <taxon>Alteromonadales</taxon>
        <taxon>Alteromonadaceae</taxon>
        <taxon>Neptunicella</taxon>
    </lineage>
</organism>
<evidence type="ECO:0000259" key="2">
    <source>
        <dbReference type="Pfam" id="PF06812"/>
    </source>
</evidence>
<dbReference type="PANTHER" id="PTHR37024:SF5">
    <property type="entry name" value="IMPA N-TERMINAL DOMAIN-CONTAINING PROTEIN"/>
    <property type="match status" value="1"/>
</dbReference>
<dbReference type="Pfam" id="PF16989">
    <property type="entry name" value="T6SS_VasJ"/>
    <property type="match status" value="1"/>
</dbReference>
<keyword evidence="4" id="KW-1185">Reference proteome</keyword>
<feature type="compositionally biased region" description="Low complexity" evidence="1">
    <location>
        <begin position="208"/>
        <end position="219"/>
    </location>
</feature>
<gene>
    <name evidence="3" type="primary">tssA</name>
    <name evidence="3" type="ORF">H8B19_12405</name>
</gene>
<dbReference type="PANTHER" id="PTHR37024">
    <property type="entry name" value="TYPE VI SECRETION SYSTEM DUF2094 AND IMPA-RELATED DOMAIN PROTEIN"/>
    <property type="match status" value="1"/>
</dbReference>
<dbReference type="NCBIfam" id="TIGR03362">
    <property type="entry name" value="VI_chp_7"/>
    <property type="match status" value="1"/>
</dbReference>
<name>A0A8J6IWA6_9ALTE</name>
<dbReference type="InterPro" id="IPR017739">
    <property type="entry name" value="T6SS-assoc_VCA0119"/>
</dbReference>
<feature type="compositionally biased region" description="Polar residues" evidence="1">
    <location>
        <begin position="195"/>
        <end position="204"/>
    </location>
</feature>
<evidence type="ECO:0000313" key="4">
    <source>
        <dbReference type="Proteomes" id="UP000601768"/>
    </source>
</evidence>
<dbReference type="Proteomes" id="UP000601768">
    <property type="component" value="Unassembled WGS sequence"/>
</dbReference>
<protein>
    <submittedName>
        <fullName evidence="3">Type VI secretion system protein TssA</fullName>
    </submittedName>
</protein>
<dbReference type="RefSeq" id="WP_186507210.1">
    <property type="nucleotide sequence ID" value="NZ_JACNEP010000009.1"/>
</dbReference>
<dbReference type="EMBL" id="JACNEP010000009">
    <property type="protein sequence ID" value="MBC3766683.1"/>
    <property type="molecule type" value="Genomic_DNA"/>
</dbReference>
<sequence length="531" mass="59399">MDEQLRNAGKTPISEQFPAGEEAKYDDDYESMLNELGKLEAVSSAEPINWQTVVDLSSTIIINRSKDIVAACYLCHALYQKQGLKGLEGGLNIVADMLETFYENMFPPVRRVKARANAISWLAEKTEPLITAQDPKASELDTLASCLNSINRIQTCCDEKMQDNGPSIGAFKRAVRNWHDHLKAQADKKAQQQAPVSEQQTAAKNEQAATKPATPAAPSIAAATAPVEIADDKDIKLAVKSIIDVSRKVAQFKRQQNPADANAYSLLRTAIWLQIERLPPNDKGMTQLPEIEQERQKLLQNLLENGAFNDLLNAAENAFCDSMFWLDAHRYAATALEGLGHTEAQQAVLQNTLMFVNRFPQITELKFNTGTPFVNDMTKLWLQDNQSGGANSNTSNQQTTNPWDTTLQQAMPLAAKGKIAEGLQLFESAKQQARDERDRFMWQLTTAQFLEKCEQSHLAAPQLEYLWQQLQTNHLTEWESAASVGVARSLKACYLHKNFKNKMTPERQARIEELESVIYRLDISTALMQNG</sequence>
<dbReference type="AlphaFoldDB" id="A0A8J6IWA6"/>
<feature type="region of interest" description="Disordered" evidence="1">
    <location>
        <begin position="185"/>
        <end position="219"/>
    </location>
</feature>